<dbReference type="RefSeq" id="XP_007675846.1">
    <property type="nucleotide sequence ID" value="XM_007677656.1"/>
</dbReference>
<dbReference type="eggNOG" id="KOG4197">
    <property type="taxonomic scope" value="Eukaryota"/>
</dbReference>
<dbReference type="STRING" id="717646.M2NEW0"/>
<proteinExistence type="predicted"/>
<protein>
    <recommendedName>
        <fullName evidence="5">Pentacotripeptide-repeat region of PRORP domain-containing protein</fullName>
    </recommendedName>
</protein>
<dbReference type="PANTHER" id="PTHR47942:SF63">
    <property type="entry name" value="PENTATRICOPEPTIDE REPEAT-CONTAINING PROTEIN"/>
    <property type="match status" value="1"/>
</dbReference>
<evidence type="ECO:0000256" key="1">
    <source>
        <dbReference type="ARBA" id="ARBA00022737"/>
    </source>
</evidence>
<dbReference type="OrthoDB" id="1908178at2759"/>
<dbReference type="OMA" id="EMIYKEM"/>
<sequence>MAAQRPREIVGRQSDAHMRPVVQQLDASLRTLLSGKCQQPYRLRSISPGTNIGSWSISTNLQQTFGTTALRLFRSYLERDLGHIPQDRFWDVYRTLRSPRLRYVADDDIRRAFRHLSWVEFRDNDSMTRYFAFLEECLAEEIPLSPGEWNTAIAFAGRWVRSNTSREVRDAVEVWLRMERRGIQATEVTFNILFDVAVKAGRFALADTIFNELRARQMPLTRFFRTSRIYYYGMRGDGDGVRQAFRDLVNAGEIVDTAVMNSVILSLVRAGEAAAAENVFARMKRLVEQKLGTEAVRTWQKSKQLGVMLDRTAKHLRRQRKQHEQSFFGSPFSADSRKDEVQRVVPIAPNARTYRILLQHHCYVSGDWKRIHQLVAEMRTKGLHVHGSVYMHILRGFSQHGGYALFDWSAENLDKLWADFLLAASAPNIRSSSIAPDDIETDESETNRAPYFTAGLAKAAVRAFNKCTGKKKMLQVWDEIKDRWKDMPASDEETIQQVVDRFVKDDSMYVE</sequence>
<dbReference type="PROSITE" id="PS51375">
    <property type="entry name" value="PPR"/>
    <property type="match status" value="1"/>
</dbReference>
<reference evidence="3 4" key="1">
    <citation type="journal article" date="2012" name="PLoS Pathog.">
        <title>Diverse lifestyles and strategies of plant pathogenesis encoded in the genomes of eighteen Dothideomycetes fungi.</title>
        <authorList>
            <person name="Ohm R.A."/>
            <person name="Feau N."/>
            <person name="Henrissat B."/>
            <person name="Schoch C.L."/>
            <person name="Horwitz B.A."/>
            <person name="Barry K.W."/>
            <person name="Condon B.J."/>
            <person name="Copeland A.C."/>
            <person name="Dhillon B."/>
            <person name="Glaser F."/>
            <person name="Hesse C.N."/>
            <person name="Kosti I."/>
            <person name="LaButti K."/>
            <person name="Lindquist E.A."/>
            <person name="Lucas S."/>
            <person name="Salamov A.A."/>
            <person name="Bradshaw R.E."/>
            <person name="Ciuffetti L."/>
            <person name="Hamelin R.C."/>
            <person name="Kema G.H.J."/>
            <person name="Lawrence C."/>
            <person name="Scott J.A."/>
            <person name="Spatafora J.W."/>
            <person name="Turgeon B.G."/>
            <person name="de Wit P.J.G.M."/>
            <person name="Zhong S."/>
            <person name="Goodwin S.B."/>
            <person name="Grigoriev I.V."/>
        </authorList>
    </citation>
    <scope>NUCLEOTIDE SEQUENCE [LARGE SCALE GENOMIC DNA]</scope>
    <source>
        <strain evidence="3 4">UAMH 10762</strain>
    </source>
</reference>
<dbReference type="EMBL" id="KB445554">
    <property type="protein sequence ID" value="EMC97490.1"/>
    <property type="molecule type" value="Genomic_DNA"/>
</dbReference>
<dbReference type="GeneID" id="19114495"/>
<dbReference type="KEGG" id="bcom:BAUCODRAFT_454234"/>
<evidence type="ECO:0000256" key="2">
    <source>
        <dbReference type="PROSITE-ProRule" id="PRU00708"/>
    </source>
</evidence>
<feature type="repeat" description="PPR" evidence="2">
    <location>
        <begin position="350"/>
        <end position="385"/>
    </location>
</feature>
<dbReference type="InterPro" id="IPR002885">
    <property type="entry name" value="PPR_rpt"/>
</dbReference>
<evidence type="ECO:0008006" key="5">
    <source>
        <dbReference type="Google" id="ProtNLM"/>
    </source>
</evidence>
<dbReference type="AlphaFoldDB" id="M2NEW0"/>
<dbReference type="InterPro" id="IPR011990">
    <property type="entry name" value="TPR-like_helical_dom_sf"/>
</dbReference>
<dbReference type="Pfam" id="PF01535">
    <property type="entry name" value="PPR"/>
    <property type="match status" value="2"/>
</dbReference>
<dbReference type="NCBIfam" id="TIGR00756">
    <property type="entry name" value="PPR"/>
    <property type="match status" value="1"/>
</dbReference>
<name>M2NEW0_BAUPA</name>
<organism evidence="3 4">
    <name type="scientific">Baudoinia panamericana (strain UAMH 10762)</name>
    <name type="common">Angels' share fungus</name>
    <name type="synonym">Baudoinia compniacensis (strain UAMH 10762)</name>
    <dbReference type="NCBI Taxonomy" id="717646"/>
    <lineage>
        <taxon>Eukaryota</taxon>
        <taxon>Fungi</taxon>
        <taxon>Dikarya</taxon>
        <taxon>Ascomycota</taxon>
        <taxon>Pezizomycotina</taxon>
        <taxon>Dothideomycetes</taxon>
        <taxon>Dothideomycetidae</taxon>
        <taxon>Mycosphaerellales</taxon>
        <taxon>Teratosphaeriaceae</taxon>
        <taxon>Baudoinia</taxon>
    </lineage>
</organism>
<keyword evidence="1" id="KW-0677">Repeat</keyword>
<gene>
    <name evidence="3" type="ORF">BAUCODRAFT_454234</name>
</gene>
<dbReference type="Gene3D" id="1.25.40.10">
    <property type="entry name" value="Tetratricopeptide repeat domain"/>
    <property type="match status" value="1"/>
</dbReference>
<keyword evidence="4" id="KW-1185">Reference proteome</keyword>
<dbReference type="HOGENOM" id="CLU_012630_0_1_1"/>
<dbReference type="PANTHER" id="PTHR47942">
    <property type="entry name" value="TETRATRICOPEPTIDE REPEAT (TPR)-LIKE SUPERFAMILY PROTEIN-RELATED"/>
    <property type="match status" value="1"/>
</dbReference>
<evidence type="ECO:0000313" key="3">
    <source>
        <dbReference type="EMBL" id="EMC97490.1"/>
    </source>
</evidence>
<dbReference type="Proteomes" id="UP000011761">
    <property type="component" value="Unassembled WGS sequence"/>
</dbReference>
<evidence type="ECO:0000313" key="4">
    <source>
        <dbReference type="Proteomes" id="UP000011761"/>
    </source>
</evidence>
<dbReference type="InterPro" id="IPR051222">
    <property type="entry name" value="PPR/CCM1_RNA-binding"/>
</dbReference>
<accession>M2NEW0</accession>